<accession>A0AA40FX07</accession>
<organism evidence="1 2">
    <name type="scientific">Melipona bicolor</name>
    <dbReference type="NCBI Taxonomy" id="60889"/>
    <lineage>
        <taxon>Eukaryota</taxon>
        <taxon>Metazoa</taxon>
        <taxon>Ecdysozoa</taxon>
        <taxon>Arthropoda</taxon>
        <taxon>Hexapoda</taxon>
        <taxon>Insecta</taxon>
        <taxon>Pterygota</taxon>
        <taxon>Neoptera</taxon>
        <taxon>Endopterygota</taxon>
        <taxon>Hymenoptera</taxon>
        <taxon>Apocrita</taxon>
        <taxon>Aculeata</taxon>
        <taxon>Apoidea</taxon>
        <taxon>Anthophila</taxon>
        <taxon>Apidae</taxon>
        <taxon>Melipona</taxon>
    </lineage>
</organism>
<reference evidence="1" key="1">
    <citation type="submission" date="2021-10" db="EMBL/GenBank/DDBJ databases">
        <title>Melipona bicolor Genome sequencing and assembly.</title>
        <authorList>
            <person name="Araujo N.S."/>
            <person name="Arias M.C."/>
        </authorList>
    </citation>
    <scope>NUCLEOTIDE SEQUENCE</scope>
    <source>
        <strain evidence="1">USP_2M_L1-L4_2017</strain>
        <tissue evidence="1">Whole body</tissue>
    </source>
</reference>
<name>A0AA40FX07_9HYME</name>
<protein>
    <submittedName>
        <fullName evidence="1">Uncharacterized protein</fullName>
    </submittedName>
</protein>
<gene>
    <name evidence="1" type="ORF">K0M31_004397</name>
</gene>
<sequence length="93" mass="10054">MPGELEAERDQKGNAGIRFSEGVVNGAGGYVELPRATHARAFHASDTTSSFAEAPKAVAGVGPSDISAMTDNTMALIRRSVKRVKRYPRPRRR</sequence>
<dbReference type="Proteomes" id="UP001177670">
    <property type="component" value="Unassembled WGS sequence"/>
</dbReference>
<evidence type="ECO:0000313" key="2">
    <source>
        <dbReference type="Proteomes" id="UP001177670"/>
    </source>
</evidence>
<keyword evidence="2" id="KW-1185">Reference proteome</keyword>
<comment type="caution">
    <text evidence="1">The sequence shown here is derived from an EMBL/GenBank/DDBJ whole genome shotgun (WGS) entry which is preliminary data.</text>
</comment>
<dbReference type="AlphaFoldDB" id="A0AA40FX07"/>
<proteinExistence type="predicted"/>
<dbReference type="EMBL" id="JAHYIQ010000013">
    <property type="protein sequence ID" value="KAK1126774.1"/>
    <property type="molecule type" value="Genomic_DNA"/>
</dbReference>
<evidence type="ECO:0000313" key="1">
    <source>
        <dbReference type="EMBL" id="KAK1126774.1"/>
    </source>
</evidence>